<evidence type="ECO:0000313" key="1">
    <source>
        <dbReference type="EMBL" id="CAJ74727.1"/>
    </source>
</evidence>
<reference evidence="1" key="2">
    <citation type="submission" date="2006-01" db="EMBL/GenBank/DDBJ databases">
        <authorList>
            <person name="Genoscope"/>
        </authorList>
    </citation>
    <scope>NUCLEOTIDE SEQUENCE</scope>
</reference>
<accession>Q1Q3Y7</accession>
<organism evidence="1">
    <name type="scientific">Kuenenia stuttgartiensis</name>
    <dbReference type="NCBI Taxonomy" id="174633"/>
    <lineage>
        <taxon>Bacteria</taxon>
        <taxon>Pseudomonadati</taxon>
        <taxon>Planctomycetota</taxon>
        <taxon>Candidatus Brocadiia</taxon>
        <taxon>Candidatus Brocadiales</taxon>
        <taxon>Candidatus Brocadiaceae</taxon>
        <taxon>Candidatus Kuenenia</taxon>
    </lineage>
</organism>
<reference evidence="1" key="1">
    <citation type="journal article" date="2006" name="Nature">
        <title>Deciphering the evolution and metabolism of an anammox bacterium from a community genome.</title>
        <authorList>
            <person name="Strous M."/>
            <person name="Pelletier E."/>
            <person name="Mangenot S."/>
            <person name="Rattei T."/>
            <person name="Lehner A."/>
            <person name="Taylor M.W."/>
            <person name="Horn M."/>
            <person name="Daims H."/>
            <person name="Bartol-Mavel D."/>
            <person name="Wincker P."/>
            <person name="Barbe V."/>
            <person name="Fonknechten N."/>
            <person name="Vallenet D."/>
            <person name="Segurens B."/>
            <person name="Schenowitz-Truong C."/>
            <person name="Medigue C."/>
            <person name="Collingro A."/>
            <person name="Snel B."/>
            <person name="Dutilh B.E."/>
            <person name="OpDenCamp H.J.M."/>
            <person name="vanDerDrift C."/>
            <person name="Cirpus I."/>
            <person name="vanDePas-Schoonen K.T."/>
            <person name="Harhangi H.R."/>
            <person name="vanNiftrik L."/>
            <person name="Schmid M."/>
            <person name="Keltjens J."/>
            <person name="vanDeVossenberg J."/>
            <person name="Kartal B."/>
            <person name="Meier H."/>
            <person name="Frishman D."/>
            <person name="Huynen M.A."/>
            <person name="Mewes H."/>
            <person name="Weissenbach J."/>
            <person name="Jetten M.S.M."/>
            <person name="Wagner M."/>
            <person name="LePaslier D."/>
        </authorList>
    </citation>
    <scope>NUCLEOTIDE SEQUENCE</scope>
</reference>
<gene>
    <name evidence="1" type="ORF">kuste3964</name>
</gene>
<protein>
    <submittedName>
        <fullName evidence="1">Uncharacterized protein</fullName>
    </submittedName>
</protein>
<proteinExistence type="predicted"/>
<dbReference type="EMBL" id="CT573071">
    <property type="protein sequence ID" value="CAJ74727.1"/>
    <property type="molecule type" value="Genomic_DNA"/>
</dbReference>
<name>Q1Q3Y7_KUEST</name>
<dbReference type="AlphaFoldDB" id="Q1Q3Y7"/>
<sequence>MIIIIQCFCAQLNFLMYLLPRHNDSRETKKMCINISTTPSPVYKKTASGVFSGFFACKRKHSFIHNFVNP</sequence>